<gene>
    <name evidence="2" type="ORF">E2562_002912</name>
</gene>
<feature type="region of interest" description="Disordered" evidence="1">
    <location>
        <begin position="1"/>
        <end position="55"/>
    </location>
</feature>
<evidence type="ECO:0000313" key="2">
    <source>
        <dbReference type="EMBL" id="KAF0910451.1"/>
    </source>
</evidence>
<feature type="compositionally biased region" description="Low complexity" evidence="1">
    <location>
        <begin position="35"/>
        <end position="45"/>
    </location>
</feature>
<reference evidence="2 3" key="1">
    <citation type="submission" date="2019-11" db="EMBL/GenBank/DDBJ databases">
        <title>Whole genome sequence of Oryza granulata.</title>
        <authorList>
            <person name="Li W."/>
        </authorList>
    </citation>
    <scope>NUCLEOTIDE SEQUENCE [LARGE SCALE GENOMIC DNA]</scope>
    <source>
        <strain evidence="3">cv. Menghai</strain>
        <tissue evidence="2">Leaf</tissue>
    </source>
</reference>
<keyword evidence="3" id="KW-1185">Reference proteome</keyword>
<dbReference type="Proteomes" id="UP000479710">
    <property type="component" value="Unassembled WGS sequence"/>
</dbReference>
<feature type="compositionally biased region" description="Basic and acidic residues" evidence="1">
    <location>
        <begin position="124"/>
        <end position="133"/>
    </location>
</feature>
<dbReference type="AlphaFoldDB" id="A0A6G1DDG4"/>
<feature type="region of interest" description="Disordered" evidence="1">
    <location>
        <begin position="86"/>
        <end position="151"/>
    </location>
</feature>
<feature type="compositionally biased region" description="Low complexity" evidence="1">
    <location>
        <begin position="134"/>
        <end position="151"/>
    </location>
</feature>
<evidence type="ECO:0000313" key="3">
    <source>
        <dbReference type="Proteomes" id="UP000479710"/>
    </source>
</evidence>
<evidence type="ECO:0000256" key="1">
    <source>
        <dbReference type="SAM" id="MobiDB-lite"/>
    </source>
</evidence>
<protein>
    <submittedName>
        <fullName evidence="2">Uncharacterized protein</fullName>
    </submittedName>
</protein>
<accession>A0A6G1DDG4</accession>
<comment type="caution">
    <text evidence="2">The sequence shown here is derived from an EMBL/GenBank/DDBJ whole genome shotgun (WGS) entry which is preliminary data.</text>
</comment>
<organism evidence="2 3">
    <name type="scientific">Oryza meyeriana var. granulata</name>
    <dbReference type="NCBI Taxonomy" id="110450"/>
    <lineage>
        <taxon>Eukaryota</taxon>
        <taxon>Viridiplantae</taxon>
        <taxon>Streptophyta</taxon>
        <taxon>Embryophyta</taxon>
        <taxon>Tracheophyta</taxon>
        <taxon>Spermatophyta</taxon>
        <taxon>Magnoliopsida</taxon>
        <taxon>Liliopsida</taxon>
        <taxon>Poales</taxon>
        <taxon>Poaceae</taxon>
        <taxon>BOP clade</taxon>
        <taxon>Oryzoideae</taxon>
        <taxon>Oryzeae</taxon>
        <taxon>Oryzinae</taxon>
        <taxon>Oryza</taxon>
        <taxon>Oryza meyeriana</taxon>
    </lineage>
</organism>
<name>A0A6G1DDG4_9ORYZ</name>
<dbReference type="EMBL" id="SPHZ02000006">
    <property type="protein sequence ID" value="KAF0910451.1"/>
    <property type="molecule type" value="Genomic_DNA"/>
</dbReference>
<proteinExistence type="predicted"/>
<sequence length="151" mass="15565">MQSSGGGARSSSGRRLQRARNRLLQRERSRRRRSGPAPRSSPALAVKSTVPLPGGLSCSITTLPPSARRIRTVLTAHLLSALLGVGASSPTLGESNNEVVGAKKQAERWRGGAGNNGVLAGVGEAKETRKEATDAGSGAGSAQDGGRQRLC</sequence>
<feature type="compositionally biased region" description="Basic residues" evidence="1">
    <location>
        <begin position="15"/>
        <end position="34"/>
    </location>
</feature>